<evidence type="ECO:0000256" key="2">
    <source>
        <dbReference type="ARBA" id="ARBA00022908"/>
    </source>
</evidence>
<dbReference type="SMART" id="SM00857">
    <property type="entry name" value="Resolvase"/>
    <property type="match status" value="1"/>
</dbReference>
<dbReference type="Gene3D" id="3.40.50.1390">
    <property type="entry name" value="Resolvase, N-terminal catalytic domain"/>
    <property type="match status" value="1"/>
</dbReference>
<dbReference type="SUPFAM" id="SSF53041">
    <property type="entry name" value="Resolvase-like"/>
    <property type="match status" value="1"/>
</dbReference>
<dbReference type="Proteomes" id="UP000033358">
    <property type="component" value="Unassembled WGS sequence"/>
</dbReference>
<keyword evidence="3" id="KW-0230">DNA invertase</keyword>
<dbReference type="GO" id="GO:0000150">
    <property type="term" value="F:DNA strand exchange activity"/>
    <property type="evidence" value="ECO:0007669"/>
    <property type="project" value="UniProtKB-KW"/>
</dbReference>
<dbReference type="AlphaFoldDB" id="A0A0F5MR63"/>
<dbReference type="InterPro" id="IPR006119">
    <property type="entry name" value="Resolv_N"/>
</dbReference>
<evidence type="ECO:0000256" key="5">
    <source>
        <dbReference type="ARBA" id="ARBA00023172"/>
    </source>
</evidence>
<dbReference type="PANTHER" id="PTHR30461">
    <property type="entry name" value="DNA-INVERTASE FROM LAMBDOID PROPHAGE"/>
    <property type="match status" value="1"/>
</dbReference>
<evidence type="ECO:0000313" key="7">
    <source>
        <dbReference type="EMBL" id="KKB96562.1"/>
    </source>
</evidence>
<evidence type="ECO:0000256" key="1">
    <source>
        <dbReference type="ARBA" id="ARBA00009913"/>
    </source>
</evidence>
<evidence type="ECO:0000313" key="8">
    <source>
        <dbReference type="Proteomes" id="UP000033358"/>
    </source>
</evidence>
<dbReference type="EMBL" id="JYHA01000056">
    <property type="protein sequence ID" value="KKB96562.1"/>
    <property type="molecule type" value="Genomic_DNA"/>
</dbReference>
<keyword evidence="4" id="KW-0238">DNA-binding</keyword>
<dbReference type="PANTHER" id="PTHR30461:SF2">
    <property type="entry name" value="SERINE RECOMBINASE PINE-RELATED"/>
    <property type="match status" value="1"/>
</dbReference>
<gene>
    <name evidence="7" type="primary">hin_1</name>
    <name evidence="7" type="ORF">SZ25_00348</name>
</gene>
<sequence>MKFGYARVSKNDQSLDIQIEKLKKAGCDEIFAEKVSGAKDDRTQLNLLISKLRKGDAICVVRLDRLGRRMSKLIEMINDFKDKNIEFIALENNIDTTTSMGMLLFTMCAAFSEMERILIKERVKAGLDAAHSKGRKGGRPKSLTIEKSKKLQSLVRTKDFSVTDICNIVGISRSVYYRSLENT</sequence>
<dbReference type="GO" id="GO:0015074">
    <property type="term" value="P:DNA integration"/>
    <property type="evidence" value="ECO:0007669"/>
    <property type="project" value="UniProtKB-KW"/>
</dbReference>
<accession>A0A0F5MR63</accession>
<dbReference type="PATRIC" id="fig|1607817.3.peg.346"/>
<keyword evidence="2" id="KW-0229">DNA integration</keyword>
<evidence type="ECO:0000256" key="4">
    <source>
        <dbReference type="ARBA" id="ARBA00023125"/>
    </source>
</evidence>
<evidence type="ECO:0000256" key="3">
    <source>
        <dbReference type="ARBA" id="ARBA00023100"/>
    </source>
</evidence>
<protein>
    <submittedName>
        <fullName evidence="7">DNA-invertase hin</fullName>
    </submittedName>
</protein>
<dbReference type="FunFam" id="3.40.50.1390:FF:000001">
    <property type="entry name" value="DNA recombinase"/>
    <property type="match status" value="1"/>
</dbReference>
<proteinExistence type="inferred from homology"/>
<name>A0A0F5MR63_9RICK</name>
<keyword evidence="8" id="KW-1185">Reference proteome</keyword>
<dbReference type="GO" id="GO:0003677">
    <property type="term" value="F:DNA binding"/>
    <property type="evidence" value="ECO:0007669"/>
    <property type="project" value="UniProtKB-KW"/>
</dbReference>
<comment type="caution">
    <text evidence="7">The sequence shown here is derived from an EMBL/GenBank/DDBJ whole genome shotgun (WGS) entry which is preliminary data.</text>
</comment>
<organism evidence="7 8">
    <name type="scientific">Candidatus Arcanibacter lacustris</name>
    <dbReference type="NCBI Taxonomy" id="1607817"/>
    <lineage>
        <taxon>Bacteria</taxon>
        <taxon>Pseudomonadati</taxon>
        <taxon>Pseudomonadota</taxon>
        <taxon>Alphaproteobacteria</taxon>
        <taxon>Rickettsiales</taxon>
        <taxon>Candidatus Arcanibacter</taxon>
    </lineage>
</organism>
<dbReference type="CDD" id="cd03768">
    <property type="entry name" value="SR_ResInv"/>
    <property type="match status" value="1"/>
</dbReference>
<keyword evidence="5" id="KW-0233">DNA recombination</keyword>
<dbReference type="PROSITE" id="PS51736">
    <property type="entry name" value="RECOMBINASES_3"/>
    <property type="match status" value="1"/>
</dbReference>
<comment type="similarity">
    <text evidence="1">Belongs to the site-specific recombinase resolvase family.</text>
</comment>
<feature type="domain" description="Resolvase/invertase-type recombinase catalytic" evidence="6">
    <location>
        <begin position="1"/>
        <end position="134"/>
    </location>
</feature>
<dbReference type="InterPro" id="IPR036162">
    <property type="entry name" value="Resolvase-like_N_sf"/>
</dbReference>
<dbReference type="InterPro" id="IPR050639">
    <property type="entry name" value="SSR_resolvase"/>
</dbReference>
<dbReference type="Pfam" id="PF00239">
    <property type="entry name" value="Resolvase"/>
    <property type="match status" value="1"/>
</dbReference>
<reference evidence="7 8" key="1">
    <citation type="submission" date="2015-02" db="EMBL/GenBank/DDBJ databases">
        <title>Single cell genomics of a rare environmental alphaproteobacterium provides unique insights into Rickettsiaceae evolution.</title>
        <authorList>
            <person name="Martijn J."/>
            <person name="Schulz F."/>
            <person name="Zaremba-Niedzwiedzka K."/>
            <person name="Viklund J."/>
            <person name="Stepanauskas R."/>
            <person name="Andersson S.G.E."/>
            <person name="Horn M."/>
            <person name="Guy L."/>
            <person name="Ettema T.J.G."/>
        </authorList>
    </citation>
    <scope>NUCLEOTIDE SEQUENCE [LARGE SCALE GENOMIC DNA]</scope>
    <source>
        <strain evidence="7 8">SCGC AAA041-L04</strain>
    </source>
</reference>
<evidence type="ECO:0000259" key="6">
    <source>
        <dbReference type="PROSITE" id="PS51736"/>
    </source>
</evidence>